<accession>A0A7J8JHF1</accession>
<sequence length="123" mass="13753">MGSPHTWIFAVPGSAIQSPPSVHSTYGCQLLGCQRRRPCSCQISILKYFLTHMTIIKESHPSLTVFQDLSYLTADLLLLISSGVVREKKKPMSSFWFPFCHFLCVTLGKLLLGPFLNCKMGCN</sequence>
<dbReference type="EMBL" id="JACASE010000002">
    <property type="protein sequence ID" value="KAF6495890.1"/>
    <property type="molecule type" value="Genomic_DNA"/>
</dbReference>
<protein>
    <submittedName>
        <fullName evidence="2">Uncharacterized protein</fullName>
    </submittedName>
</protein>
<feature type="transmembrane region" description="Helical" evidence="1">
    <location>
        <begin position="95"/>
        <end position="116"/>
    </location>
</feature>
<keyword evidence="1" id="KW-1133">Transmembrane helix</keyword>
<dbReference type="AlphaFoldDB" id="A0A7J8JHF1"/>
<dbReference type="Proteomes" id="UP000593571">
    <property type="component" value="Unassembled WGS sequence"/>
</dbReference>
<comment type="caution">
    <text evidence="2">The sequence shown here is derived from an EMBL/GenBank/DDBJ whole genome shotgun (WGS) entry which is preliminary data.</text>
</comment>
<keyword evidence="1" id="KW-0812">Transmembrane</keyword>
<organism evidence="2 3">
    <name type="scientific">Rousettus aegyptiacus</name>
    <name type="common">Egyptian fruit bat</name>
    <name type="synonym">Pteropus aegyptiacus</name>
    <dbReference type="NCBI Taxonomy" id="9407"/>
    <lineage>
        <taxon>Eukaryota</taxon>
        <taxon>Metazoa</taxon>
        <taxon>Chordata</taxon>
        <taxon>Craniata</taxon>
        <taxon>Vertebrata</taxon>
        <taxon>Euteleostomi</taxon>
        <taxon>Mammalia</taxon>
        <taxon>Eutheria</taxon>
        <taxon>Laurasiatheria</taxon>
        <taxon>Chiroptera</taxon>
        <taxon>Yinpterochiroptera</taxon>
        <taxon>Pteropodoidea</taxon>
        <taxon>Pteropodidae</taxon>
        <taxon>Rousettinae</taxon>
        <taxon>Rousettus</taxon>
    </lineage>
</organism>
<gene>
    <name evidence="2" type="ORF">HJG63_010210</name>
</gene>
<reference evidence="2 3" key="1">
    <citation type="journal article" date="2020" name="Nature">
        <title>Six reference-quality genomes reveal evolution of bat adaptations.</title>
        <authorList>
            <person name="Jebb D."/>
            <person name="Huang Z."/>
            <person name="Pippel M."/>
            <person name="Hughes G.M."/>
            <person name="Lavrichenko K."/>
            <person name="Devanna P."/>
            <person name="Winkler S."/>
            <person name="Jermiin L.S."/>
            <person name="Skirmuntt E.C."/>
            <person name="Katzourakis A."/>
            <person name="Burkitt-Gray L."/>
            <person name="Ray D.A."/>
            <person name="Sullivan K.A.M."/>
            <person name="Roscito J.G."/>
            <person name="Kirilenko B.M."/>
            <person name="Davalos L.M."/>
            <person name="Corthals A.P."/>
            <person name="Power M.L."/>
            <person name="Jones G."/>
            <person name="Ransome R.D."/>
            <person name="Dechmann D.K.N."/>
            <person name="Locatelli A.G."/>
            <person name="Puechmaille S.J."/>
            <person name="Fedrigo O."/>
            <person name="Jarvis E.D."/>
            <person name="Hiller M."/>
            <person name="Vernes S.C."/>
            <person name="Myers E.W."/>
            <person name="Teeling E.C."/>
        </authorList>
    </citation>
    <scope>NUCLEOTIDE SEQUENCE [LARGE SCALE GENOMIC DNA]</scope>
    <source>
        <strain evidence="2">MRouAeg1</strain>
        <tissue evidence="2">Muscle</tissue>
    </source>
</reference>
<evidence type="ECO:0000313" key="3">
    <source>
        <dbReference type="Proteomes" id="UP000593571"/>
    </source>
</evidence>
<keyword evidence="1" id="KW-0472">Membrane</keyword>
<proteinExistence type="predicted"/>
<evidence type="ECO:0000256" key="1">
    <source>
        <dbReference type="SAM" id="Phobius"/>
    </source>
</evidence>
<evidence type="ECO:0000313" key="2">
    <source>
        <dbReference type="EMBL" id="KAF6495890.1"/>
    </source>
</evidence>
<name>A0A7J8JHF1_ROUAE</name>
<keyword evidence="3" id="KW-1185">Reference proteome</keyword>